<dbReference type="Proteomes" id="UP000887116">
    <property type="component" value="Unassembled WGS sequence"/>
</dbReference>
<reference evidence="1" key="1">
    <citation type="submission" date="2020-07" db="EMBL/GenBank/DDBJ databases">
        <title>Multicomponent nature underlies the extraordinary mechanical properties of spider dragline silk.</title>
        <authorList>
            <person name="Kono N."/>
            <person name="Nakamura H."/>
            <person name="Mori M."/>
            <person name="Yoshida Y."/>
            <person name="Ohtoshi R."/>
            <person name="Malay A.D."/>
            <person name="Moran D.A.P."/>
            <person name="Tomita M."/>
            <person name="Numata K."/>
            <person name="Arakawa K."/>
        </authorList>
    </citation>
    <scope>NUCLEOTIDE SEQUENCE</scope>
</reference>
<protein>
    <submittedName>
        <fullName evidence="1">Uncharacterized protein</fullName>
    </submittedName>
</protein>
<dbReference type="AlphaFoldDB" id="A0A8X6JPY9"/>
<organism evidence="1 2">
    <name type="scientific">Trichonephila clavata</name>
    <name type="common">Joro spider</name>
    <name type="synonym">Nephila clavata</name>
    <dbReference type="NCBI Taxonomy" id="2740835"/>
    <lineage>
        <taxon>Eukaryota</taxon>
        <taxon>Metazoa</taxon>
        <taxon>Ecdysozoa</taxon>
        <taxon>Arthropoda</taxon>
        <taxon>Chelicerata</taxon>
        <taxon>Arachnida</taxon>
        <taxon>Araneae</taxon>
        <taxon>Araneomorphae</taxon>
        <taxon>Entelegynae</taxon>
        <taxon>Araneoidea</taxon>
        <taxon>Nephilidae</taxon>
        <taxon>Trichonephila</taxon>
    </lineage>
</organism>
<gene>
    <name evidence="1" type="ORF">TNCT_335131</name>
</gene>
<keyword evidence="2" id="KW-1185">Reference proteome</keyword>
<evidence type="ECO:0000313" key="2">
    <source>
        <dbReference type="Proteomes" id="UP000887116"/>
    </source>
</evidence>
<dbReference type="EMBL" id="BMAO01037097">
    <property type="protein sequence ID" value="GFR15246.1"/>
    <property type="molecule type" value="Genomic_DNA"/>
</dbReference>
<name>A0A8X6JPY9_TRICU</name>
<comment type="caution">
    <text evidence="1">The sequence shown here is derived from an EMBL/GenBank/DDBJ whole genome shotgun (WGS) entry which is preliminary data.</text>
</comment>
<evidence type="ECO:0000313" key="1">
    <source>
        <dbReference type="EMBL" id="GFR15246.1"/>
    </source>
</evidence>
<sequence>MAEGKALKEVDVTAAENSAPNTVYGNNSNLELEDEFKTTILNDFSFPNYKENRPLKKTKKMKKITRLTTFYICPVCSIAFIDVEKKNVHQLQIPGETFTEITALTTTSRRRRRIKKRRASYVPPLCRPKSGFTRHFDVNVSNEEYNKPSSCLSSSTPNEEIMEEVRHMEVRGVPL</sequence>
<accession>A0A8X6JPY9</accession>
<proteinExistence type="predicted"/>